<protein>
    <submittedName>
        <fullName evidence="2">Type II toxin-antitoxin system CcdA family antitoxin</fullName>
    </submittedName>
</protein>
<organism evidence="2 3">
    <name type="scientific">Steroidobacter flavus</name>
    <dbReference type="NCBI Taxonomy" id="1842136"/>
    <lineage>
        <taxon>Bacteria</taxon>
        <taxon>Pseudomonadati</taxon>
        <taxon>Pseudomonadota</taxon>
        <taxon>Gammaproteobacteria</taxon>
        <taxon>Steroidobacterales</taxon>
        <taxon>Steroidobacteraceae</taxon>
        <taxon>Steroidobacter</taxon>
    </lineage>
</organism>
<evidence type="ECO:0000256" key="1">
    <source>
        <dbReference type="ARBA" id="ARBA00022649"/>
    </source>
</evidence>
<comment type="caution">
    <text evidence="2">The sequence shown here is derived from an EMBL/GenBank/DDBJ whole genome shotgun (WGS) entry which is preliminary data.</text>
</comment>
<name>A0ABV8SMD6_9GAMM</name>
<dbReference type="EMBL" id="JBHSDU010000002">
    <property type="protein sequence ID" value="MFC4308480.1"/>
    <property type="molecule type" value="Genomic_DNA"/>
</dbReference>
<evidence type="ECO:0000313" key="3">
    <source>
        <dbReference type="Proteomes" id="UP001595904"/>
    </source>
</evidence>
<dbReference type="Proteomes" id="UP001595904">
    <property type="component" value="Unassembled WGS sequence"/>
</dbReference>
<accession>A0ABV8SMD6</accession>
<dbReference type="RefSeq" id="WP_380595571.1">
    <property type="nucleotide sequence ID" value="NZ_JBHSDU010000002.1"/>
</dbReference>
<sequence>MRPAYNLKAPKRPVNLSLNEDLIAKVREVTNNLSEVVESLLADFVAKEKVRRDAHAKACKDAVNDWNAFGEKHGSFADEHSTL</sequence>
<dbReference type="Pfam" id="PF07362">
    <property type="entry name" value="CcdA"/>
    <property type="match status" value="1"/>
</dbReference>
<proteinExistence type="predicted"/>
<dbReference type="InterPro" id="IPR009956">
    <property type="entry name" value="Post-segregation_anti-tox_CcdA"/>
</dbReference>
<keyword evidence="3" id="KW-1185">Reference proteome</keyword>
<reference evidence="3" key="1">
    <citation type="journal article" date="2019" name="Int. J. Syst. Evol. Microbiol.">
        <title>The Global Catalogue of Microorganisms (GCM) 10K type strain sequencing project: providing services to taxonomists for standard genome sequencing and annotation.</title>
        <authorList>
            <consortium name="The Broad Institute Genomics Platform"/>
            <consortium name="The Broad Institute Genome Sequencing Center for Infectious Disease"/>
            <person name="Wu L."/>
            <person name="Ma J."/>
        </authorList>
    </citation>
    <scope>NUCLEOTIDE SEQUENCE [LARGE SCALE GENOMIC DNA]</scope>
    <source>
        <strain evidence="3">CGMCC 1.10759</strain>
    </source>
</reference>
<keyword evidence="1" id="KW-1277">Toxin-antitoxin system</keyword>
<gene>
    <name evidence="2" type="ORF">ACFPN2_05240</name>
</gene>
<evidence type="ECO:0000313" key="2">
    <source>
        <dbReference type="EMBL" id="MFC4308480.1"/>
    </source>
</evidence>